<evidence type="ECO:0000259" key="12">
    <source>
        <dbReference type="Pfam" id="PF00248"/>
    </source>
</evidence>
<comment type="similarity">
    <text evidence="1">Belongs to the aldo/keto reductase family.</text>
</comment>
<evidence type="ECO:0000256" key="11">
    <source>
        <dbReference type="PIRSR" id="PIRSR000097-3"/>
    </source>
</evidence>
<proteinExistence type="inferred from homology"/>
<dbReference type="EMBL" id="OV696704">
    <property type="protein sequence ID" value="CAH1252364.1"/>
    <property type="molecule type" value="Genomic_DNA"/>
</dbReference>
<evidence type="ECO:0000256" key="1">
    <source>
        <dbReference type="ARBA" id="ARBA00007905"/>
    </source>
</evidence>
<dbReference type="FunFam" id="3.20.20.100:FF:000006">
    <property type="entry name" value="Aldo-keto reductase family 1 member A1"/>
    <property type="match status" value="1"/>
</dbReference>
<comment type="catalytic activity">
    <reaction evidence="8">
        <text>a primary alcohol + NADP(+) = an aldehyde + NADPH + H(+)</text>
        <dbReference type="Rhea" id="RHEA:15937"/>
        <dbReference type="ChEBI" id="CHEBI:15378"/>
        <dbReference type="ChEBI" id="CHEBI:15734"/>
        <dbReference type="ChEBI" id="CHEBI:17478"/>
        <dbReference type="ChEBI" id="CHEBI:57783"/>
        <dbReference type="ChEBI" id="CHEBI:58349"/>
        <dbReference type="EC" id="1.1.1.2"/>
    </reaction>
</comment>
<feature type="site" description="Lowers pKa of active site Tyr" evidence="11">
    <location>
        <position position="98"/>
    </location>
</feature>
<dbReference type="OrthoDB" id="416253at2759"/>
<feature type="active site" description="Proton donor" evidence="9">
    <location>
        <position position="69"/>
    </location>
</feature>
<keyword evidence="2" id="KW-0521">NADP</keyword>
<evidence type="ECO:0000256" key="7">
    <source>
        <dbReference type="ARBA" id="ARBA00048207"/>
    </source>
</evidence>
<dbReference type="PANTHER" id="PTHR11732">
    <property type="entry name" value="ALDO/KETO REDUCTASE"/>
    <property type="match status" value="1"/>
</dbReference>
<dbReference type="GO" id="GO:0008106">
    <property type="term" value="F:alcohol dehydrogenase (NADP+) activity"/>
    <property type="evidence" value="ECO:0007669"/>
    <property type="project" value="UniProtKB-EC"/>
</dbReference>
<dbReference type="Proteomes" id="UP000838412">
    <property type="component" value="Chromosome 19"/>
</dbReference>
<keyword evidence="3" id="KW-0560">Oxidoreductase</keyword>
<comment type="catalytic activity">
    <reaction evidence="7">
        <text>S-nitrosoglutathione + NADPH + H(+) = S-(hydroxysulfenamide)glutathione + NADP(+)</text>
        <dbReference type="Rhea" id="RHEA:63500"/>
        <dbReference type="ChEBI" id="CHEBI:15378"/>
        <dbReference type="ChEBI" id="CHEBI:57783"/>
        <dbReference type="ChEBI" id="CHEBI:58349"/>
        <dbReference type="ChEBI" id="CHEBI:145544"/>
        <dbReference type="ChEBI" id="CHEBI:229723"/>
    </reaction>
</comment>
<gene>
    <name evidence="13" type="primary">AKR1A1</name>
    <name evidence="13" type="ORF">BLAG_LOCUS12451</name>
</gene>
<dbReference type="PRINTS" id="PR00069">
    <property type="entry name" value="ALDKETRDTASE"/>
</dbReference>
<dbReference type="PROSITE" id="PS00062">
    <property type="entry name" value="ALDOKETO_REDUCTASE_2"/>
    <property type="match status" value="1"/>
</dbReference>
<evidence type="ECO:0000256" key="10">
    <source>
        <dbReference type="PIRSR" id="PIRSR000097-2"/>
    </source>
</evidence>
<reference evidence="13" key="1">
    <citation type="submission" date="2022-01" db="EMBL/GenBank/DDBJ databases">
        <authorList>
            <person name="Braso-Vives M."/>
        </authorList>
    </citation>
    <scope>NUCLEOTIDE SEQUENCE</scope>
</reference>
<evidence type="ECO:0000256" key="9">
    <source>
        <dbReference type="PIRSR" id="PIRSR000097-1"/>
    </source>
</evidence>
<feature type="binding site" evidence="10">
    <location>
        <position position="131"/>
    </location>
    <ligand>
        <name>substrate</name>
    </ligand>
</feature>
<evidence type="ECO:0000256" key="4">
    <source>
        <dbReference type="ARBA" id="ARBA00024074"/>
    </source>
</evidence>
<dbReference type="InterPro" id="IPR020471">
    <property type="entry name" value="AKR"/>
</dbReference>
<keyword evidence="14" id="KW-1185">Reference proteome</keyword>
<evidence type="ECO:0000256" key="3">
    <source>
        <dbReference type="ARBA" id="ARBA00023002"/>
    </source>
</evidence>
<evidence type="ECO:0000256" key="2">
    <source>
        <dbReference type="ARBA" id="ARBA00022857"/>
    </source>
</evidence>
<evidence type="ECO:0000256" key="8">
    <source>
        <dbReference type="ARBA" id="ARBA00048262"/>
    </source>
</evidence>
<dbReference type="EC" id="1.1.1.2" evidence="4"/>
<dbReference type="InterPro" id="IPR023210">
    <property type="entry name" value="NADP_OxRdtase_dom"/>
</dbReference>
<dbReference type="SUPFAM" id="SSF51430">
    <property type="entry name" value="NAD(P)-linked oxidoreductase"/>
    <property type="match status" value="1"/>
</dbReference>
<name>A0A8K0EIJ5_BRALA</name>
<protein>
    <recommendedName>
        <fullName evidence="4">alcohol dehydrogenase (NADP(+))</fullName>
        <ecNumber evidence="4">1.1.1.2</ecNumber>
    </recommendedName>
    <alternativeName>
        <fullName evidence="5">S-nitroso-CoA reductase</fullName>
    </alternativeName>
</protein>
<evidence type="ECO:0000313" key="13">
    <source>
        <dbReference type="EMBL" id="CAH1252364.1"/>
    </source>
</evidence>
<evidence type="ECO:0000256" key="5">
    <source>
        <dbReference type="ARBA" id="ARBA00044808"/>
    </source>
</evidence>
<organism evidence="13 14">
    <name type="scientific">Branchiostoma lanceolatum</name>
    <name type="common">Common lancelet</name>
    <name type="synonym">Amphioxus lanceolatum</name>
    <dbReference type="NCBI Taxonomy" id="7740"/>
    <lineage>
        <taxon>Eukaryota</taxon>
        <taxon>Metazoa</taxon>
        <taxon>Chordata</taxon>
        <taxon>Cephalochordata</taxon>
        <taxon>Leptocardii</taxon>
        <taxon>Amphioxiformes</taxon>
        <taxon>Branchiostomatidae</taxon>
        <taxon>Branchiostoma</taxon>
    </lineage>
</organism>
<sequence>MAASSAIKLYNGAKLPLLGLGTYWRVPYAYTMGGKLLPLKSEEYKRTAYECTKAAISAGYRHIDTAYAYENEEEVGRAIKDKILDKTVKREDIFITGKLWATHHHPEDVRPAALNSLKTLGLDYLDMYLIHTPWAFRNPGDGTLFPRDKEGNLFFDDTDYTVTWKAMESLVEDGVVKGIGLSNFNMEQTHRVIKKCHIQPGVMQMELHPYLSQEELVKFCKDHKIAITAFSSFGAPDSPIRKDDDPRLLNDGEIKALAESYEKSPAQIILRYLVQQRISVVPKSSNTDRIKENTEIFDFKLSDDDMTQLDVLNKNWRALRYESVKAHKFYPFKKKPSAEPMAARA</sequence>
<dbReference type="InterPro" id="IPR036812">
    <property type="entry name" value="NAD(P)_OxRdtase_dom_sf"/>
</dbReference>
<dbReference type="InterPro" id="IPR018170">
    <property type="entry name" value="Aldo/ket_reductase_CS"/>
</dbReference>
<comment type="catalytic activity">
    <reaction evidence="6">
        <text>S-nitroso-CoA + NADPH + H(+) = sulfinamide-CoA + NADP(+)</text>
        <dbReference type="Rhea" id="RHEA:78375"/>
        <dbReference type="ChEBI" id="CHEBI:15378"/>
        <dbReference type="ChEBI" id="CHEBI:57783"/>
        <dbReference type="ChEBI" id="CHEBI:58349"/>
        <dbReference type="ChEBI" id="CHEBI:145546"/>
        <dbReference type="ChEBI" id="CHEBI:145548"/>
    </reaction>
    <physiologicalReaction direction="left-to-right" evidence="6">
        <dbReference type="Rhea" id="RHEA:78376"/>
    </physiologicalReaction>
</comment>
<evidence type="ECO:0000313" key="14">
    <source>
        <dbReference type="Proteomes" id="UP000838412"/>
    </source>
</evidence>
<accession>A0A8K0EIJ5</accession>
<dbReference type="PROSITE" id="PS00798">
    <property type="entry name" value="ALDOKETO_REDUCTASE_1"/>
    <property type="match status" value="1"/>
</dbReference>
<evidence type="ECO:0000256" key="6">
    <source>
        <dbReference type="ARBA" id="ARBA00047706"/>
    </source>
</evidence>
<feature type="domain" description="NADP-dependent oxidoreductase" evidence="12">
    <location>
        <begin position="45"/>
        <end position="313"/>
    </location>
</feature>
<dbReference type="PIRSF" id="PIRSF000097">
    <property type="entry name" value="AKR"/>
    <property type="match status" value="1"/>
</dbReference>
<dbReference type="Gene3D" id="3.20.20.100">
    <property type="entry name" value="NADP-dependent oxidoreductase domain"/>
    <property type="match status" value="1"/>
</dbReference>
<dbReference type="PROSITE" id="PS00063">
    <property type="entry name" value="ALDOKETO_REDUCTASE_3"/>
    <property type="match status" value="1"/>
</dbReference>
<dbReference type="AlphaFoldDB" id="A0A8K0EIJ5"/>
<dbReference type="Pfam" id="PF00248">
    <property type="entry name" value="Aldo_ket_red"/>
    <property type="match status" value="1"/>
</dbReference>